<protein>
    <submittedName>
        <fullName evidence="2">Adenosine deaminase</fullName>
    </submittedName>
</protein>
<accession>A0A2G6MSJ7</accession>
<dbReference type="InterPro" id="IPR029464">
    <property type="entry name" value="HSDR_N"/>
</dbReference>
<proteinExistence type="predicted"/>
<dbReference type="EMBL" id="PDTI01000024">
    <property type="protein sequence ID" value="PIE62961.1"/>
    <property type="molecule type" value="Genomic_DNA"/>
</dbReference>
<name>A0A2G6MSJ7_9BACT</name>
<sequence length="185" mass="20738">MDDYSYHLILGEQVDFLSGETITDTHDERYRQQIVRHLVNELGFDKSDIEAGRDITLRTIGRSEVVKADFLVYGNQRAVMMVNYAPGSLVTRRLPTLALSRLIFEYQIPWVVITNGEDAELISGNTGKVQAQGISAIPGPDHHLIKSLPDTFETVSAKKRSQAEKIAFACLVHGACMFENYCDEC</sequence>
<reference evidence="2 3" key="1">
    <citation type="submission" date="2017-10" db="EMBL/GenBank/DDBJ databases">
        <title>Novel microbial diversity and functional potential in the marine mammal oral microbiome.</title>
        <authorList>
            <person name="Dudek N.K."/>
            <person name="Sun C.L."/>
            <person name="Burstein D."/>
            <person name="Kantor R.S."/>
            <person name="Aliaga Goltsman D.S."/>
            <person name="Bik E.M."/>
            <person name="Thomas B.C."/>
            <person name="Banfield J.F."/>
            <person name="Relman D.A."/>
        </authorList>
    </citation>
    <scope>NUCLEOTIDE SEQUENCE [LARGE SCALE GENOMIC DNA]</scope>
    <source>
        <strain evidence="2">DOLJORAL78_47_202</strain>
    </source>
</reference>
<dbReference type="Proteomes" id="UP000231203">
    <property type="component" value="Unassembled WGS sequence"/>
</dbReference>
<comment type="caution">
    <text evidence="2">The sequence shown here is derived from an EMBL/GenBank/DDBJ whole genome shotgun (WGS) entry which is preliminary data.</text>
</comment>
<organism evidence="2 3">
    <name type="scientific">Desulfobacter postgatei</name>
    <dbReference type="NCBI Taxonomy" id="2293"/>
    <lineage>
        <taxon>Bacteria</taxon>
        <taxon>Pseudomonadati</taxon>
        <taxon>Thermodesulfobacteriota</taxon>
        <taxon>Desulfobacteria</taxon>
        <taxon>Desulfobacterales</taxon>
        <taxon>Desulfobacteraceae</taxon>
        <taxon>Desulfobacter</taxon>
    </lineage>
</organism>
<feature type="domain" description="Type I restriction enzyme R protein N-terminal" evidence="1">
    <location>
        <begin position="26"/>
        <end position="138"/>
    </location>
</feature>
<evidence type="ECO:0000313" key="2">
    <source>
        <dbReference type="EMBL" id="PIE62961.1"/>
    </source>
</evidence>
<dbReference type="AlphaFoldDB" id="A0A2G6MSJ7"/>
<dbReference type="Pfam" id="PF13588">
    <property type="entry name" value="HSDR_N_2"/>
    <property type="match status" value="1"/>
</dbReference>
<evidence type="ECO:0000313" key="3">
    <source>
        <dbReference type="Proteomes" id="UP000231203"/>
    </source>
</evidence>
<evidence type="ECO:0000259" key="1">
    <source>
        <dbReference type="Pfam" id="PF13588"/>
    </source>
</evidence>
<gene>
    <name evidence="2" type="ORF">CSA25_02610</name>
</gene>